<reference evidence="1" key="1">
    <citation type="submission" date="2019-08" db="EMBL/GenBank/DDBJ databases">
        <authorList>
            <person name="Kucharzyk K."/>
            <person name="Murdoch R.W."/>
            <person name="Higgins S."/>
            <person name="Loffler F."/>
        </authorList>
    </citation>
    <scope>NUCLEOTIDE SEQUENCE</scope>
</reference>
<gene>
    <name evidence="1" type="ORF">SDC9_144114</name>
</gene>
<dbReference type="Gene3D" id="1.10.260.40">
    <property type="entry name" value="lambda repressor-like DNA-binding domains"/>
    <property type="match status" value="1"/>
</dbReference>
<dbReference type="EMBL" id="VSSQ01043281">
    <property type="protein sequence ID" value="MPM96944.1"/>
    <property type="molecule type" value="Genomic_DNA"/>
</dbReference>
<protein>
    <submittedName>
        <fullName evidence="1">Uncharacterized protein</fullName>
    </submittedName>
</protein>
<dbReference type="InterPro" id="IPR001387">
    <property type="entry name" value="Cro/C1-type_HTH"/>
</dbReference>
<dbReference type="AlphaFoldDB" id="A0A645E573"/>
<organism evidence="1">
    <name type="scientific">bioreactor metagenome</name>
    <dbReference type="NCBI Taxonomy" id="1076179"/>
    <lineage>
        <taxon>unclassified sequences</taxon>
        <taxon>metagenomes</taxon>
        <taxon>ecological metagenomes</taxon>
    </lineage>
</organism>
<comment type="caution">
    <text evidence="1">The sequence shown here is derived from an EMBL/GenBank/DDBJ whole genome shotgun (WGS) entry which is preliminary data.</text>
</comment>
<proteinExistence type="predicted"/>
<dbReference type="GO" id="GO:0003677">
    <property type="term" value="F:DNA binding"/>
    <property type="evidence" value="ECO:0007669"/>
    <property type="project" value="InterPro"/>
</dbReference>
<dbReference type="CDD" id="cd00093">
    <property type="entry name" value="HTH_XRE"/>
    <property type="match status" value="1"/>
</dbReference>
<dbReference type="SUPFAM" id="SSF47413">
    <property type="entry name" value="lambda repressor-like DNA-binding domains"/>
    <property type="match status" value="1"/>
</dbReference>
<evidence type="ECO:0000313" key="1">
    <source>
        <dbReference type="EMBL" id="MPM96944.1"/>
    </source>
</evidence>
<dbReference type="InterPro" id="IPR010982">
    <property type="entry name" value="Lambda_DNA-bd_dom_sf"/>
</dbReference>
<name>A0A645E573_9ZZZZ</name>
<accession>A0A645E573</accession>
<sequence length="119" mass="12856">MIAPDLQARALRAADYCRTRKITQAEIADALGASQPQVSRILKGRGLRHSRLYEEVCLYVERLAGGVTPESVRANDELNLALAETWDGSASHAKALATVIRSLSALGPARSPVSTTRQE</sequence>